<organism evidence="10 11">
    <name type="scientific">Stegodyphus mimosarum</name>
    <name type="common">African social velvet spider</name>
    <dbReference type="NCBI Taxonomy" id="407821"/>
    <lineage>
        <taxon>Eukaryota</taxon>
        <taxon>Metazoa</taxon>
        <taxon>Ecdysozoa</taxon>
        <taxon>Arthropoda</taxon>
        <taxon>Chelicerata</taxon>
        <taxon>Arachnida</taxon>
        <taxon>Araneae</taxon>
        <taxon>Araneomorphae</taxon>
        <taxon>Entelegynae</taxon>
        <taxon>Eresoidea</taxon>
        <taxon>Eresidae</taxon>
        <taxon>Stegodyphus</taxon>
    </lineage>
</organism>
<dbReference type="Pfam" id="PF00387">
    <property type="entry name" value="PI-PLC-Y"/>
    <property type="match status" value="1"/>
</dbReference>
<dbReference type="Gene3D" id="2.60.40.150">
    <property type="entry name" value="C2 domain"/>
    <property type="match status" value="1"/>
</dbReference>
<evidence type="ECO:0000313" key="11">
    <source>
        <dbReference type="Proteomes" id="UP000054359"/>
    </source>
</evidence>
<dbReference type="Proteomes" id="UP000054359">
    <property type="component" value="Unassembled WGS sequence"/>
</dbReference>
<keyword evidence="7" id="KW-0456">Lyase</keyword>
<sequence length="138" mass="15602">MVALNYQTLDLGMQLNLGIFEYNGRCGYLLKPDFMRRTDRKFDPFIESTVDGIIAGTVSVKIISGQFLSDKRVSTYVEVDMYGLPADTVRRRFRTKTVPNNGIDPVYDEEPFVFKKVVLPDLACLRIAVNDDNGKLLG</sequence>
<dbReference type="PROSITE" id="PS50004">
    <property type="entry name" value="C2"/>
    <property type="match status" value="1"/>
</dbReference>
<dbReference type="OrthoDB" id="269822at2759"/>
<keyword evidence="4" id="KW-0479">Metal-binding</keyword>
<dbReference type="InterPro" id="IPR000008">
    <property type="entry name" value="C2_dom"/>
</dbReference>
<dbReference type="EMBL" id="KK119986">
    <property type="protein sequence ID" value="KFM77274.1"/>
    <property type="molecule type" value="Genomic_DNA"/>
</dbReference>
<dbReference type="GO" id="GO:0004435">
    <property type="term" value="F:phosphatidylinositol-4,5-bisphosphate phospholipase C activity"/>
    <property type="evidence" value="ECO:0007669"/>
    <property type="project" value="InterPro"/>
</dbReference>
<dbReference type="GO" id="GO:0005576">
    <property type="term" value="C:extracellular region"/>
    <property type="evidence" value="ECO:0007669"/>
    <property type="project" value="UniProtKB-SubCell"/>
</dbReference>
<keyword evidence="6" id="KW-1015">Disulfide bond</keyword>
<dbReference type="PANTHER" id="PTHR10336">
    <property type="entry name" value="PHOSPHOINOSITIDE-SPECIFIC PHOSPHOLIPASE C FAMILY PROTEIN"/>
    <property type="match status" value="1"/>
</dbReference>
<reference evidence="10 11" key="1">
    <citation type="submission" date="2013-11" db="EMBL/GenBank/DDBJ databases">
        <title>Genome sequencing of Stegodyphus mimosarum.</title>
        <authorList>
            <person name="Bechsgaard J."/>
        </authorList>
    </citation>
    <scope>NUCLEOTIDE SEQUENCE [LARGE SCALE GENOMIC DNA]</scope>
</reference>
<dbReference type="GO" id="GO:0048015">
    <property type="term" value="P:phosphatidylinositol-mediated signaling"/>
    <property type="evidence" value="ECO:0007669"/>
    <property type="project" value="TreeGrafter"/>
</dbReference>
<dbReference type="PROSITE" id="PS50008">
    <property type="entry name" value="PIPLC_Y_DOMAIN"/>
    <property type="match status" value="1"/>
</dbReference>
<dbReference type="SUPFAM" id="SSF49562">
    <property type="entry name" value="C2 domain (Calcium/lipid-binding domain, CaLB)"/>
    <property type="match status" value="1"/>
</dbReference>
<evidence type="ECO:0000256" key="5">
    <source>
        <dbReference type="ARBA" id="ARBA00022842"/>
    </source>
</evidence>
<evidence type="ECO:0000256" key="1">
    <source>
        <dbReference type="ARBA" id="ARBA00000110"/>
    </source>
</evidence>
<dbReference type="SUPFAM" id="SSF51695">
    <property type="entry name" value="PLC-like phosphodiesterases"/>
    <property type="match status" value="1"/>
</dbReference>
<dbReference type="GO" id="GO:0051209">
    <property type="term" value="P:release of sequestered calcium ion into cytosol"/>
    <property type="evidence" value="ECO:0007669"/>
    <property type="project" value="TreeGrafter"/>
</dbReference>
<protein>
    <submittedName>
        <fullName evidence="10">1-phosphatidylinositol-4,5-bisphosphate phosphodiesterase classes I and II</fullName>
    </submittedName>
</protein>
<dbReference type="InterPro" id="IPR001711">
    <property type="entry name" value="PLipase_C_Pinositol-sp_Y"/>
</dbReference>
<keyword evidence="11" id="KW-1185">Reference proteome</keyword>
<evidence type="ECO:0000259" key="9">
    <source>
        <dbReference type="PROSITE" id="PS50008"/>
    </source>
</evidence>
<gene>
    <name evidence="10" type="ORF">X975_11197</name>
</gene>
<name>A0A087UIT5_STEMI</name>
<dbReference type="STRING" id="407821.A0A087UIT5"/>
<dbReference type="GO" id="GO:0046488">
    <property type="term" value="P:phosphatidylinositol metabolic process"/>
    <property type="evidence" value="ECO:0007669"/>
    <property type="project" value="TreeGrafter"/>
</dbReference>
<keyword evidence="3" id="KW-0964">Secreted</keyword>
<dbReference type="OMA" id="CKGMTEG"/>
<dbReference type="InterPro" id="IPR017946">
    <property type="entry name" value="PLC-like_Pdiesterase_TIM-brl"/>
</dbReference>
<dbReference type="PANTHER" id="PTHR10336:SF149">
    <property type="entry name" value="1-PHOSPHATIDYLINOSITOL 4,5-BISPHOSPHATE PHOSPHODIESTERASE CLASSES I AND II"/>
    <property type="match status" value="1"/>
</dbReference>
<proteinExistence type="predicted"/>
<comment type="subcellular location">
    <subcellularLocation>
        <location evidence="2">Secreted</location>
    </subcellularLocation>
</comment>
<keyword evidence="5" id="KW-0460">Magnesium</keyword>
<feature type="domain" description="C2" evidence="8">
    <location>
        <begin position="36"/>
        <end position="138"/>
    </location>
</feature>
<dbReference type="Pfam" id="PF00168">
    <property type="entry name" value="C2"/>
    <property type="match status" value="1"/>
</dbReference>
<dbReference type="GO" id="GO:0005737">
    <property type="term" value="C:cytoplasm"/>
    <property type="evidence" value="ECO:0007669"/>
    <property type="project" value="TreeGrafter"/>
</dbReference>
<evidence type="ECO:0000259" key="8">
    <source>
        <dbReference type="PROSITE" id="PS50004"/>
    </source>
</evidence>
<evidence type="ECO:0000256" key="2">
    <source>
        <dbReference type="ARBA" id="ARBA00004613"/>
    </source>
</evidence>
<dbReference type="CDD" id="cd00275">
    <property type="entry name" value="C2_PLC_like"/>
    <property type="match status" value="1"/>
</dbReference>
<evidence type="ECO:0000256" key="4">
    <source>
        <dbReference type="ARBA" id="ARBA00022723"/>
    </source>
</evidence>
<feature type="non-terminal residue" evidence="10">
    <location>
        <position position="138"/>
    </location>
</feature>
<feature type="domain" description="PI-PLC Y-box" evidence="9">
    <location>
        <begin position="1"/>
        <end position="36"/>
    </location>
</feature>
<evidence type="ECO:0000256" key="6">
    <source>
        <dbReference type="ARBA" id="ARBA00023157"/>
    </source>
</evidence>
<dbReference type="GO" id="GO:0046872">
    <property type="term" value="F:metal ion binding"/>
    <property type="evidence" value="ECO:0007669"/>
    <property type="project" value="UniProtKB-KW"/>
</dbReference>
<dbReference type="GO" id="GO:0016829">
    <property type="term" value="F:lyase activity"/>
    <property type="evidence" value="ECO:0007669"/>
    <property type="project" value="UniProtKB-KW"/>
</dbReference>
<evidence type="ECO:0000313" key="10">
    <source>
        <dbReference type="EMBL" id="KFM77274.1"/>
    </source>
</evidence>
<evidence type="ECO:0000256" key="3">
    <source>
        <dbReference type="ARBA" id="ARBA00022525"/>
    </source>
</evidence>
<dbReference type="Gene3D" id="3.20.20.190">
    <property type="entry name" value="Phosphatidylinositol (PI) phosphodiesterase"/>
    <property type="match status" value="1"/>
</dbReference>
<accession>A0A087UIT5</accession>
<dbReference type="InterPro" id="IPR001192">
    <property type="entry name" value="PI-PLC_fam"/>
</dbReference>
<comment type="catalytic activity">
    <reaction evidence="1">
        <text>an N-(acyl)-sphingosylphosphoethanolamine = an N-(acyl)-sphingosyl-1,3-cyclic phosphate + ethanolamine</text>
        <dbReference type="Rhea" id="RHEA:60648"/>
        <dbReference type="ChEBI" id="CHEBI:57603"/>
        <dbReference type="ChEBI" id="CHEBI:143891"/>
        <dbReference type="ChEBI" id="CHEBI:143892"/>
    </reaction>
</comment>
<dbReference type="InterPro" id="IPR035892">
    <property type="entry name" value="C2_domain_sf"/>
</dbReference>
<dbReference type="GO" id="GO:0007186">
    <property type="term" value="P:G protein-coupled receptor signaling pathway"/>
    <property type="evidence" value="ECO:0007669"/>
    <property type="project" value="TreeGrafter"/>
</dbReference>
<dbReference type="AlphaFoldDB" id="A0A087UIT5"/>
<evidence type="ECO:0000256" key="7">
    <source>
        <dbReference type="ARBA" id="ARBA00023239"/>
    </source>
</evidence>